<name>A0A653C4Q2_CALMS</name>
<sequence length="134" mass="14918">MEQSMPSNARGKRRRRKTATNNGGRHQAVPGQIDARRRPEAAIENSGRRAEAATNNGRRQAEAAHPHKGARRPGADINSRRRLVAIVDGVDQLVGWRVGKLNRWRCRTMSTSWPSCFTSSKDCWSASVDSRPTS</sequence>
<keyword evidence="3" id="KW-1185">Reference proteome</keyword>
<organism evidence="2 3">
    <name type="scientific">Callosobruchus maculatus</name>
    <name type="common">Southern cowpea weevil</name>
    <name type="synonym">Pulse bruchid</name>
    <dbReference type="NCBI Taxonomy" id="64391"/>
    <lineage>
        <taxon>Eukaryota</taxon>
        <taxon>Metazoa</taxon>
        <taxon>Ecdysozoa</taxon>
        <taxon>Arthropoda</taxon>
        <taxon>Hexapoda</taxon>
        <taxon>Insecta</taxon>
        <taxon>Pterygota</taxon>
        <taxon>Neoptera</taxon>
        <taxon>Endopterygota</taxon>
        <taxon>Coleoptera</taxon>
        <taxon>Polyphaga</taxon>
        <taxon>Cucujiformia</taxon>
        <taxon>Chrysomeloidea</taxon>
        <taxon>Chrysomelidae</taxon>
        <taxon>Bruchinae</taxon>
        <taxon>Bruchini</taxon>
        <taxon>Callosobruchus</taxon>
    </lineage>
</organism>
<feature type="region of interest" description="Disordered" evidence="1">
    <location>
        <begin position="1"/>
        <end position="76"/>
    </location>
</feature>
<evidence type="ECO:0000256" key="1">
    <source>
        <dbReference type="SAM" id="MobiDB-lite"/>
    </source>
</evidence>
<accession>A0A653C4Q2</accession>
<proteinExistence type="predicted"/>
<dbReference type="Proteomes" id="UP000410492">
    <property type="component" value="Unassembled WGS sequence"/>
</dbReference>
<dbReference type="EMBL" id="CAACVG010006907">
    <property type="protein sequence ID" value="VEN42493.1"/>
    <property type="molecule type" value="Genomic_DNA"/>
</dbReference>
<evidence type="ECO:0000313" key="3">
    <source>
        <dbReference type="Proteomes" id="UP000410492"/>
    </source>
</evidence>
<reference evidence="2 3" key="1">
    <citation type="submission" date="2019-01" db="EMBL/GenBank/DDBJ databases">
        <authorList>
            <person name="Sayadi A."/>
        </authorList>
    </citation>
    <scope>NUCLEOTIDE SEQUENCE [LARGE SCALE GENOMIC DNA]</scope>
</reference>
<protein>
    <submittedName>
        <fullName evidence="2">Uncharacterized protein</fullName>
    </submittedName>
</protein>
<feature type="compositionally biased region" description="Basic and acidic residues" evidence="1">
    <location>
        <begin position="34"/>
        <end position="51"/>
    </location>
</feature>
<dbReference type="AlphaFoldDB" id="A0A653C4Q2"/>
<evidence type="ECO:0000313" key="2">
    <source>
        <dbReference type="EMBL" id="VEN42493.1"/>
    </source>
</evidence>
<gene>
    <name evidence="2" type="ORF">CALMAC_LOCUS5957</name>
</gene>